<evidence type="ECO:0000313" key="9">
    <source>
        <dbReference type="Proteomes" id="UP001526246"/>
    </source>
</evidence>
<dbReference type="InterPro" id="IPR047177">
    <property type="entry name" value="Pept_M20A"/>
</dbReference>
<feature type="chain" id="PRO_5047490774" evidence="6">
    <location>
        <begin position="20"/>
        <end position="477"/>
    </location>
</feature>
<dbReference type="InterPro" id="IPR036264">
    <property type="entry name" value="Bact_exopeptidase_dim_dom"/>
</dbReference>
<reference evidence="8 9" key="1">
    <citation type="submission" date="2022-10" db="EMBL/GenBank/DDBJ databases">
        <title>Sphingomonas sp.</title>
        <authorList>
            <person name="Jin C."/>
        </authorList>
    </citation>
    <scope>NUCLEOTIDE SEQUENCE [LARGE SCALE GENOMIC DNA]</scope>
    <source>
        <strain evidence="8 9">BN140010</strain>
    </source>
</reference>
<dbReference type="InterPro" id="IPR011650">
    <property type="entry name" value="Peptidase_M20_dimer"/>
</dbReference>
<name>A0ABT3JH96_9SPHN</name>
<accession>A0ABT3JH96</accession>
<comment type="similarity">
    <text evidence="1">Belongs to the peptidase M20A family.</text>
</comment>
<keyword evidence="3" id="KW-0479">Metal-binding</keyword>
<dbReference type="PROSITE" id="PS00758">
    <property type="entry name" value="ARGE_DAPE_CPG2_1"/>
    <property type="match status" value="1"/>
</dbReference>
<dbReference type="Gene3D" id="3.40.630.10">
    <property type="entry name" value="Zn peptidases"/>
    <property type="match status" value="1"/>
</dbReference>
<evidence type="ECO:0000256" key="1">
    <source>
        <dbReference type="ARBA" id="ARBA00006247"/>
    </source>
</evidence>
<evidence type="ECO:0000313" key="8">
    <source>
        <dbReference type="EMBL" id="MCW3798459.1"/>
    </source>
</evidence>
<dbReference type="PANTHER" id="PTHR45962:SF1">
    <property type="entry name" value="N-FATTY-ACYL-AMINO ACID SYNTHASE_HYDROLASE PM20D1"/>
    <property type="match status" value="1"/>
</dbReference>
<evidence type="ECO:0000259" key="7">
    <source>
        <dbReference type="Pfam" id="PF07687"/>
    </source>
</evidence>
<evidence type="ECO:0000256" key="4">
    <source>
        <dbReference type="ARBA" id="ARBA00022801"/>
    </source>
</evidence>
<dbReference type="SUPFAM" id="SSF53187">
    <property type="entry name" value="Zn-dependent exopeptidases"/>
    <property type="match status" value="1"/>
</dbReference>
<sequence>MRRLIVAASLACASSVSTAAPAPTMSATRQAETRAMFERLVNTPTVIGRGQVPAMARYLADQYIAKGFQAADVQVIPYDTGSATTGNDTTAALLVRWRAPGKATKKPILLLGHMDVVEAKREDSTTDPFALTERDGYLYGRGTIDMKNGIAGITQALFELKAAGWTPKRDIVVFFTGDEETNGVGADKGSGEWLGRLGHPEFGLNADGGGGERKAGKGATSFSMQTAEKTFAGYTLTVRNRGGHSSKPRKDNAIYSLAHALDRIEAHRFTPMLNETTRAYFASRAKTEQGALAGAMRTWLANPNDGAAPDLIEADESYVGLTRTRCVPTRLFGGHADNALPQVATALINCRIFPGVDPNQVQADLTAIVADPTVVVTRNDKYVASLASPLRPDVVSAFEHAVHALHPGVAITPEMSTGASDARPFRVAGIPIYGTDGTLVVTPDDNRAHGKDERLPVAALTQNVVHWTILLRDLAGK</sequence>
<dbReference type="Gene3D" id="1.10.150.900">
    <property type="match status" value="1"/>
</dbReference>
<organism evidence="8 9">
    <name type="scientific">Sphingomonas arvum</name>
    <dbReference type="NCBI Taxonomy" id="2992113"/>
    <lineage>
        <taxon>Bacteria</taxon>
        <taxon>Pseudomonadati</taxon>
        <taxon>Pseudomonadota</taxon>
        <taxon>Alphaproteobacteria</taxon>
        <taxon>Sphingomonadales</taxon>
        <taxon>Sphingomonadaceae</taxon>
        <taxon>Sphingomonas</taxon>
    </lineage>
</organism>
<dbReference type="NCBIfam" id="NF006596">
    <property type="entry name" value="PRK09133.1"/>
    <property type="match status" value="1"/>
</dbReference>
<dbReference type="EMBL" id="JAPDOB010000002">
    <property type="protein sequence ID" value="MCW3798459.1"/>
    <property type="molecule type" value="Genomic_DNA"/>
</dbReference>
<feature type="signal peptide" evidence="6">
    <location>
        <begin position="1"/>
        <end position="19"/>
    </location>
</feature>
<dbReference type="Proteomes" id="UP001526246">
    <property type="component" value="Unassembled WGS sequence"/>
</dbReference>
<dbReference type="Gene3D" id="3.30.70.360">
    <property type="match status" value="1"/>
</dbReference>
<feature type="domain" description="Peptidase M20 dimerisation" evidence="7">
    <location>
        <begin position="227"/>
        <end position="372"/>
    </location>
</feature>
<evidence type="ECO:0000256" key="3">
    <source>
        <dbReference type="ARBA" id="ARBA00022723"/>
    </source>
</evidence>
<evidence type="ECO:0000256" key="6">
    <source>
        <dbReference type="SAM" id="SignalP"/>
    </source>
</evidence>
<dbReference type="Pfam" id="PF01546">
    <property type="entry name" value="Peptidase_M20"/>
    <property type="match status" value="1"/>
</dbReference>
<dbReference type="Pfam" id="PF07687">
    <property type="entry name" value="M20_dimer"/>
    <property type="match status" value="1"/>
</dbReference>
<dbReference type="PANTHER" id="PTHR45962">
    <property type="entry name" value="N-FATTY-ACYL-AMINO ACID SYNTHASE/HYDROLASE PM20D1"/>
    <property type="match status" value="1"/>
</dbReference>
<keyword evidence="2" id="KW-0645">Protease</keyword>
<keyword evidence="5" id="KW-0862">Zinc</keyword>
<protein>
    <submittedName>
        <fullName evidence="8">M20/M25/M40 family metallo-hydrolase</fullName>
    </submittedName>
</protein>
<keyword evidence="6" id="KW-0732">Signal</keyword>
<gene>
    <name evidence="8" type="ORF">OMW55_11650</name>
</gene>
<comment type="caution">
    <text evidence="8">The sequence shown here is derived from an EMBL/GenBank/DDBJ whole genome shotgun (WGS) entry which is preliminary data.</text>
</comment>
<dbReference type="RefSeq" id="WP_264883306.1">
    <property type="nucleotide sequence ID" value="NZ_JAPDOB010000002.1"/>
</dbReference>
<dbReference type="SUPFAM" id="SSF55031">
    <property type="entry name" value="Bacterial exopeptidase dimerisation domain"/>
    <property type="match status" value="1"/>
</dbReference>
<proteinExistence type="inferred from homology"/>
<evidence type="ECO:0000256" key="5">
    <source>
        <dbReference type="ARBA" id="ARBA00022833"/>
    </source>
</evidence>
<dbReference type="InterPro" id="IPR001261">
    <property type="entry name" value="ArgE/DapE_CS"/>
</dbReference>
<dbReference type="InterPro" id="IPR002933">
    <property type="entry name" value="Peptidase_M20"/>
</dbReference>
<evidence type="ECO:0000256" key="2">
    <source>
        <dbReference type="ARBA" id="ARBA00022670"/>
    </source>
</evidence>
<keyword evidence="4" id="KW-0378">Hydrolase</keyword>
<keyword evidence="9" id="KW-1185">Reference proteome</keyword>